<dbReference type="Proteomes" id="UP000036513">
    <property type="component" value="Unassembled WGS sequence"/>
</dbReference>
<evidence type="ECO:0000313" key="2">
    <source>
        <dbReference type="EMBL" id="KMO72900.1"/>
    </source>
</evidence>
<feature type="compositionally biased region" description="Basic and acidic residues" evidence="1">
    <location>
        <begin position="64"/>
        <end position="74"/>
    </location>
</feature>
<dbReference type="AlphaFoldDB" id="A0A0J6VPA4"/>
<dbReference type="EMBL" id="JYNL01000041">
    <property type="protein sequence ID" value="KMO72900.1"/>
    <property type="molecule type" value="Genomic_DNA"/>
</dbReference>
<feature type="region of interest" description="Disordered" evidence="1">
    <location>
        <begin position="1"/>
        <end position="90"/>
    </location>
</feature>
<reference evidence="2 3" key="1">
    <citation type="journal article" date="2015" name="Genome Biol. Evol.">
        <title>Characterization of Three Mycobacterium spp. with Potential Use in Bioremediation by Genome Sequencing and Comparative Genomics.</title>
        <authorList>
            <person name="Das S."/>
            <person name="Pettersson B.M."/>
            <person name="Behra P.R."/>
            <person name="Ramesh M."/>
            <person name="Dasgupta S."/>
            <person name="Bhattacharya A."/>
            <person name="Kirsebom L.A."/>
        </authorList>
    </citation>
    <scope>NUCLEOTIDE SEQUENCE [LARGE SCALE GENOMIC DNA]</scope>
    <source>
        <strain evidence="2 3">DSM 43826</strain>
    </source>
</reference>
<evidence type="ECO:0000313" key="3">
    <source>
        <dbReference type="Proteomes" id="UP000036513"/>
    </source>
</evidence>
<feature type="compositionally biased region" description="Basic and acidic residues" evidence="1">
    <location>
        <begin position="1"/>
        <end position="28"/>
    </location>
</feature>
<sequence>MAARDRFTGDRDVASLRKQERDQNHDLDCTSLHRRPCRQQHTPERAGKRNQTGGAGMVKVWEQSIRESRSERPRLSAASTSPERWLNASRARRAATAAAVIVPPSTIPNTGTSATPVNGTTWVTSKSGMTEAIPAARDNASHRAPWSASLRRAAVTVATANMTDSTSIDDQSRAIAAVSTVPTAASCTAAGRLRRVRTTECHAERIWRRVPQPLP</sequence>
<comment type="caution">
    <text evidence="2">The sequence shown here is derived from an EMBL/GenBank/DDBJ whole genome shotgun (WGS) entry which is preliminary data.</text>
</comment>
<protein>
    <submittedName>
        <fullName evidence="2">Uncharacterized protein</fullName>
    </submittedName>
</protein>
<accession>A0A0J6VPA4</accession>
<evidence type="ECO:0000256" key="1">
    <source>
        <dbReference type="SAM" id="MobiDB-lite"/>
    </source>
</evidence>
<keyword evidence="3" id="KW-1185">Reference proteome</keyword>
<organism evidence="2 3">
    <name type="scientific">Mycolicibacterium chlorophenolicum</name>
    <dbReference type="NCBI Taxonomy" id="37916"/>
    <lineage>
        <taxon>Bacteria</taxon>
        <taxon>Bacillati</taxon>
        <taxon>Actinomycetota</taxon>
        <taxon>Actinomycetes</taxon>
        <taxon>Mycobacteriales</taxon>
        <taxon>Mycobacteriaceae</taxon>
        <taxon>Mycolicibacterium</taxon>
    </lineage>
</organism>
<dbReference type="PATRIC" id="fig|37916.4.peg.3850"/>
<name>A0A0J6VPA4_9MYCO</name>
<gene>
    <name evidence="2" type="ORF">MCHLDSM_03885</name>
</gene>
<proteinExistence type="predicted"/>